<feature type="compositionally biased region" description="Low complexity" evidence="1">
    <location>
        <begin position="43"/>
        <end position="63"/>
    </location>
</feature>
<protein>
    <submittedName>
        <fullName evidence="2">Uncharacterized protein</fullName>
    </submittedName>
</protein>
<accession>A0A812UWG3</accession>
<sequence length="82" mass="8436">MALGRRAPVRLTSAPSASIRWSPSWPLCVSGVSSSTQSWTQKPPLSSGSGSPTSRRSSPGSTLCPRTTGLSTSSHFATTTGT</sequence>
<reference evidence="2" key="1">
    <citation type="submission" date="2021-02" db="EMBL/GenBank/DDBJ databases">
        <authorList>
            <person name="Dougan E. K."/>
            <person name="Rhodes N."/>
            <person name="Thang M."/>
            <person name="Chan C."/>
        </authorList>
    </citation>
    <scope>NUCLEOTIDE SEQUENCE</scope>
</reference>
<gene>
    <name evidence="2" type="ORF">SNAT2548_LOCUS33264</name>
</gene>
<proteinExistence type="predicted"/>
<dbReference type="AlphaFoldDB" id="A0A812UWG3"/>
<name>A0A812UWG3_9DINO</name>
<dbReference type="Proteomes" id="UP000604046">
    <property type="component" value="Unassembled WGS sequence"/>
</dbReference>
<evidence type="ECO:0000313" key="3">
    <source>
        <dbReference type="Proteomes" id="UP000604046"/>
    </source>
</evidence>
<evidence type="ECO:0000256" key="1">
    <source>
        <dbReference type="SAM" id="MobiDB-lite"/>
    </source>
</evidence>
<feature type="compositionally biased region" description="Polar residues" evidence="1">
    <location>
        <begin position="31"/>
        <end position="41"/>
    </location>
</feature>
<feature type="compositionally biased region" description="Polar residues" evidence="1">
    <location>
        <begin position="64"/>
        <end position="82"/>
    </location>
</feature>
<dbReference type="EMBL" id="CAJNDS010002747">
    <property type="protein sequence ID" value="CAE7583120.1"/>
    <property type="molecule type" value="Genomic_DNA"/>
</dbReference>
<comment type="caution">
    <text evidence="2">The sequence shown here is derived from an EMBL/GenBank/DDBJ whole genome shotgun (WGS) entry which is preliminary data.</text>
</comment>
<keyword evidence="3" id="KW-1185">Reference proteome</keyword>
<organism evidence="2 3">
    <name type="scientific">Symbiodinium natans</name>
    <dbReference type="NCBI Taxonomy" id="878477"/>
    <lineage>
        <taxon>Eukaryota</taxon>
        <taxon>Sar</taxon>
        <taxon>Alveolata</taxon>
        <taxon>Dinophyceae</taxon>
        <taxon>Suessiales</taxon>
        <taxon>Symbiodiniaceae</taxon>
        <taxon>Symbiodinium</taxon>
    </lineage>
</organism>
<feature type="region of interest" description="Disordered" evidence="1">
    <location>
        <begin position="1"/>
        <end position="82"/>
    </location>
</feature>
<evidence type="ECO:0000313" key="2">
    <source>
        <dbReference type="EMBL" id="CAE7583120.1"/>
    </source>
</evidence>